<dbReference type="Proteomes" id="UP000547674">
    <property type="component" value="Unassembled WGS sequence"/>
</dbReference>
<gene>
    <name evidence="1" type="ORF">HKN21_09665</name>
</gene>
<evidence type="ECO:0000313" key="2">
    <source>
        <dbReference type="Proteomes" id="UP000547674"/>
    </source>
</evidence>
<organism evidence="1 2">
    <name type="scientific">Eiseniibacteriota bacterium</name>
    <dbReference type="NCBI Taxonomy" id="2212470"/>
    <lineage>
        <taxon>Bacteria</taxon>
        <taxon>Candidatus Eiseniibacteriota</taxon>
    </lineage>
</organism>
<name>A0A7Y2E9E6_UNCEI</name>
<accession>A0A7Y2E9E6</accession>
<dbReference type="AlphaFoldDB" id="A0A7Y2E9E6"/>
<evidence type="ECO:0000313" key="1">
    <source>
        <dbReference type="EMBL" id="NNF07015.1"/>
    </source>
</evidence>
<sequence>MQPSAPGVTYTAQDFGFASIQGPLINQAGMTDGEGDTWYVLCFTAWPQLQCEFGPDAAGFKTMPMPINGPGQSMNGCACGITLPDGVTMQGVAFLPGGSNPAPMTDAGAWAAANTNTTGMTNFVAPDPSVAGQIAALQGPEAQAFVSPGPYVINDSFFDVYVLVEAEPGVTEADFNRHGSIGLYGIDDLGGGGANVFPEADPGDFCTQGEPQIIFFSPSGPVAVEAKSWGSVKKDLSKDDSKE</sequence>
<comment type="caution">
    <text evidence="1">The sequence shown here is derived from an EMBL/GenBank/DDBJ whole genome shotgun (WGS) entry which is preliminary data.</text>
</comment>
<protein>
    <submittedName>
        <fullName evidence="1">Uncharacterized protein</fullName>
    </submittedName>
</protein>
<dbReference type="EMBL" id="JABDJR010000383">
    <property type="protein sequence ID" value="NNF07015.1"/>
    <property type="molecule type" value="Genomic_DNA"/>
</dbReference>
<proteinExistence type="predicted"/>
<reference evidence="1 2" key="1">
    <citation type="submission" date="2020-03" db="EMBL/GenBank/DDBJ databases">
        <title>Metabolic flexibility allows generalist bacteria to become dominant in a frequently disturbed ecosystem.</title>
        <authorList>
            <person name="Chen Y.-J."/>
            <person name="Leung P.M."/>
            <person name="Bay S.K."/>
            <person name="Hugenholtz P."/>
            <person name="Kessler A.J."/>
            <person name="Shelley G."/>
            <person name="Waite D.W."/>
            <person name="Cook P.L."/>
            <person name="Greening C."/>
        </authorList>
    </citation>
    <scope>NUCLEOTIDE SEQUENCE [LARGE SCALE GENOMIC DNA]</scope>
    <source>
        <strain evidence="1">SS_bin_28</strain>
    </source>
</reference>